<reference evidence="5 6" key="1">
    <citation type="journal article" date="2009" name="Genome Biol.">
        <title>Community-wide analysis of microbial genome sequence signatures.</title>
        <authorList>
            <person name="Dick G.J."/>
            <person name="Andersson A.F."/>
            <person name="Baker B.J."/>
            <person name="Simmons S.L."/>
            <person name="Thomas B.C."/>
            <person name="Yelton A.P."/>
            <person name="Banfield J.F."/>
        </authorList>
    </citation>
    <scope>NUCLEOTIDE SEQUENCE [LARGE SCALE GENOMIC DNA]</scope>
    <source>
        <strain evidence="5">ARMAN-2</strain>
    </source>
</reference>
<keyword evidence="2" id="KW-0411">Iron-sulfur</keyword>
<keyword evidence="6" id="KW-1185">Reference proteome</keyword>
<protein>
    <submittedName>
        <fullName evidence="5">NADH-quinone oxidoreductase, B subunit</fullName>
    </submittedName>
</protein>
<feature type="domain" description="NADH:ubiquinone oxidoreductase-like 20kDa subunit" evidence="4">
    <location>
        <begin position="68"/>
        <end position="178"/>
    </location>
</feature>
<dbReference type="GO" id="GO:0045271">
    <property type="term" value="C:respiratory chain complex I"/>
    <property type="evidence" value="ECO:0007669"/>
    <property type="project" value="TreeGrafter"/>
</dbReference>
<evidence type="ECO:0000259" key="4">
    <source>
        <dbReference type="Pfam" id="PF01058"/>
    </source>
</evidence>
<dbReference type="GO" id="GO:0051539">
    <property type="term" value="F:4 iron, 4 sulfur cluster binding"/>
    <property type="evidence" value="ECO:0007669"/>
    <property type="project" value="UniProtKB-KW"/>
</dbReference>
<evidence type="ECO:0000256" key="1">
    <source>
        <dbReference type="ARBA" id="ARBA00009173"/>
    </source>
</evidence>
<dbReference type="InterPro" id="IPR006137">
    <property type="entry name" value="NADH_UbQ_OxRdtase-like_20kDa"/>
</dbReference>
<organism evidence="5 6">
    <name type="scientific">Candidatus Micrarchaeum acidiphilum ARMAN-2</name>
    <dbReference type="NCBI Taxonomy" id="425595"/>
    <lineage>
        <taxon>Archaea</taxon>
        <taxon>Candidatus Micrarchaeota</taxon>
        <taxon>Candidatus Micrarchaeia</taxon>
        <taxon>Candidatus Micrarchaeales</taxon>
        <taxon>Candidatus Micrarchaeaceae</taxon>
        <taxon>Candidatus Micrarchaeum</taxon>
    </lineage>
</organism>
<comment type="similarity">
    <text evidence="1 2">Belongs to the complex I 20 kDa subunit family.</text>
</comment>
<dbReference type="PANTHER" id="PTHR11995">
    <property type="entry name" value="NADH DEHYDROGENASE"/>
    <property type="match status" value="1"/>
</dbReference>
<dbReference type="GO" id="GO:0046872">
    <property type="term" value="F:metal ion binding"/>
    <property type="evidence" value="ECO:0007669"/>
    <property type="project" value="UniProtKB-KW"/>
</dbReference>
<gene>
    <name evidence="5" type="ORF">UNLARM2_0790</name>
</gene>
<accession>C7DI98</accession>
<dbReference type="SUPFAM" id="SSF56770">
    <property type="entry name" value="HydA/Nqo6-like"/>
    <property type="match status" value="1"/>
</dbReference>
<dbReference type="GO" id="GO:0009060">
    <property type="term" value="P:aerobic respiration"/>
    <property type="evidence" value="ECO:0007669"/>
    <property type="project" value="TreeGrafter"/>
</dbReference>
<keyword evidence="2" id="KW-0479">Metal-binding</keyword>
<name>C7DI98_MICA2</name>
<dbReference type="Proteomes" id="UP000332487">
    <property type="component" value="Unassembled WGS sequence"/>
</dbReference>
<proteinExistence type="inferred from homology"/>
<dbReference type="NCBIfam" id="TIGR01957">
    <property type="entry name" value="nuoB_fam"/>
    <property type="match status" value="1"/>
</dbReference>
<reference evidence="5 6" key="2">
    <citation type="journal article" date="2010" name="Proc. Natl. Acad. Sci. U.S.A.">
        <title>Enigmatic, ultrasmall, uncultivated Archaea.</title>
        <authorList>
            <person name="Baker B.J."/>
            <person name="Comolli L.R."/>
            <person name="Dick G.J."/>
            <person name="Hauser L.J."/>
            <person name="Hyatt D."/>
            <person name="Dill B.D."/>
            <person name="Land M.L."/>
            <person name="Verberkmoes N.C."/>
            <person name="Hettich R.L."/>
            <person name="Banfield J.F."/>
        </authorList>
    </citation>
    <scope>NUCLEOTIDE SEQUENCE [LARGE SCALE GENOMIC DNA]</scope>
    <source>
        <strain evidence="5">ARMAN-2</strain>
    </source>
</reference>
<evidence type="ECO:0000313" key="5">
    <source>
        <dbReference type="EMBL" id="EET89672.1"/>
    </source>
</evidence>
<feature type="region of interest" description="Disordered" evidence="3">
    <location>
        <begin position="187"/>
        <end position="206"/>
    </location>
</feature>
<dbReference type="GO" id="GO:0015990">
    <property type="term" value="P:electron transport coupled proton transport"/>
    <property type="evidence" value="ECO:0007669"/>
    <property type="project" value="TreeGrafter"/>
</dbReference>
<dbReference type="InterPro" id="IPR006138">
    <property type="entry name" value="NADH_UQ_OxRdtase_20Kd_su"/>
</dbReference>
<sequence length="206" mass="23244">MYEEHDPERFANAEKEMTKMLQDSLKKRKTPTNTMFLRLSDFSKAVSNGVVKWSRSNSMWPMLFGLACCAIELMDFGAARIDAERKGYLLFRGTPRQCDVMIVAGWVTKSMVPRVKRLYEQMASPKYVVAYGECATAGGPWYESYNIVKGIDQVLPVDVYAIGCPPKPENLFAALMKLQEKVGGKVAGSEERTIAENPRRAENERV</sequence>
<evidence type="ECO:0000256" key="3">
    <source>
        <dbReference type="SAM" id="MobiDB-lite"/>
    </source>
</evidence>
<keyword evidence="2" id="KW-0520">NAD</keyword>
<dbReference type="PANTHER" id="PTHR11995:SF14">
    <property type="entry name" value="NADH DEHYDROGENASE [UBIQUINONE] IRON-SULFUR PROTEIN 7, MITOCHONDRIAL"/>
    <property type="match status" value="1"/>
</dbReference>
<evidence type="ECO:0000313" key="6">
    <source>
        <dbReference type="Proteomes" id="UP000332487"/>
    </source>
</evidence>
<dbReference type="GO" id="GO:0008137">
    <property type="term" value="F:NADH dehydrogenase (ubiquinone) activity"/>
    <property type="evidence" value="ECO:0007669"/>
    <property type="project" value="InterPro"/>
</dbReference>
<dbReference type="Pfam" id="PF01058">
    <property type="entry name" value="Oxidored_q6"/>
    <property type="match status" value="1"/>
</dbReference>
<dbReference type="AlphaFoldDB" id="C7DI98"/>
<keyword evidence="2" id="KW-0408">Iron</keyword>
<evidence type="ECO:0000256" key="2">
    <source>
        <dbReference type="RuleBase" id="RU004464"/>
    </source>
</evidence>
<dbReference type="EMBL" id="GG697241">
    <property type="protein sequence ID" value="EET89672.1"/>
    <property type="molecule type" value="Genomic_DNA"/>
</dbReference>
<dbReference type="NCBIfam" id="NF005012">
    <property type="entry name" value="PRK06411.1"/>
    <property type="match status" value="1"/>
</dbReference>
<keyword evidence="2" id="KW-0004">4Fe-4S</keyword>
<dbReference type="GO" id="GO:0048038">
    <property type="term" value="F:quinone binding"/>
    <property type="evidence" value="ECO:0007669"/>
    <property type="project" value="InterPro"/>
</dbReference>
<dbReference type="Gene3D" id="3.40.50.12280">
    <property type="match status" value="1"/>
</dbReference>